<evidence type="ECO:0000313" key="2">
    <source>
        <dbReference type="EMBL" id="CAF1038756.1"/>
    </source>
</evidence>
<evidence type="ECO:0000256" key="1">
    <source>
        <dbReference type="SAM" id="Phobius"/>
    </source>
</evidence>
<keyword evidence="1" id="KW-0812">Transmembrane</keyword>
<feature type="transmembrane region" description="Helical" evidence="1">
    <location>
        <begin position="979"/>
        <end position="999"/>
    </location>
</feature>
<comment type="caution">
    <text evidence="2">The sequence shown here is derived from an EMBL/GenBank/DDBJ whole genome shotgun (WGS) entry which is preliminary data.</text>
</comment>
<keyword evidence="1" id="KW-0472">Membrane</keyword>
<sequence>MPSLGSGRILSKSYHRFTSDTLFRLIIQTNQYDDIRSSSLQDNDLTSSSSSYTNGHLSEYDLRHLWTLLSQMIRKRLLKHEPCLLPELGAFVLINHPSTDNTINPTKEPFFVLDTSFARRHRLSRIKKPNLSSALSLSLQANGNSTHIEPNTTLSSFNMQTIDYLSLQNESHFLLDYLLNAAWPLAAICCLGLLLFTIAAAIVIALIPVYLPTKNASASQNVFTSNAPFYLQTTSDADDDSNLAGTGTNTDDIANSLGISGDDIKVTGISTAPGASVDRRKRGFNSRTKRSFSVLILITCQFTKAFKDCNAHCMNARKQFQANVLKISSLPIKLAVNPGSAGLGTAGTYGYTCKKFSFLTTKPSGFPGPPPTNTFTCIKSGLFTDASIWDHGIVPYGACNVVIPASFHVVLATPGLGIRMISLVVYGTLSLGSGSSTFKFNFGINLVCRDGGKIEDLTTNKQFLLPFGSVVTIYPNGGFVAAGTTLQSYTSTGSLAKSVTISSTTGPFTCGILPDGTTLSYNQVMFFLIKSGDIGSGSCYLGGSAPTGPACPSPGCGIYVAPSCTLTTASLSGQLTINIGTIIVNKGSTCDLGTGGSSSQFKCINPISISVQSGGTLQVSATSKTLLLPLSSVVTMYSGASFATTGIIFQSYTSTGLGQSVTASTTTGPFTCGILPDGTTLSYNQVMYFAINSGDIGSGSCYLGGSAPGQDCALSPCGIYIAPKCTLTTASLSGQLSINIGTIIVNSGSTCDLGTGGSSSQFKCINPISIIVQSGGTLQVSASSKTLLLPLSSIITMYTGGSWGATGIIIQSYTSSGLGSSFTITKAAGPFTCAFLSDGTMLQYDEVAFIAINSGDIGSGSCYLGGFAPTVAGCSAGCALYIAKGVIFSTASLNGVMSINFDTITVAAGATFQLGTPGSTAGFKFLFPVILDISGIFQFVASGGGILLVAGSEFNILAGGSFISAVATFLQLYDPLSGVLIGVAFPLTSGQTGPFIIVISTTGITVTSGTGVSSTVPVPTVAMG</sequence>
<feature type="transmembrane region" description="Helical" evidence="1">
    <location>
        <begin position="185"/>
        <end position="211"/>
    </location>
</feature>
<organism evidence="2 3">
    <name type="scientific">Adineta steineri</name>
    <dbReference type="NCBI Taxonomy" id="433720"/>
    <lineage>
        <taxon>Eukaryota</taxon>
        <taxon>Metazoa</taxon>
        <taxon>Spiralia</taxon>
        <taxon>Gnathifera</taxon>
        <taxon>Rotifera</taxon>
        <taxon>Eurotatoria</taxon>
        <taxon>Bdelloidea</taxon>
        <taxon>Adinetida</taxon>
        <taxon>Adinetidae</taxon>
        <taxon>Adineta</taxon>
    </lineage>
</organism>
<reference evidence="2" key="1">
    <citation type="submission" date="2021-02" db="EMBL/GenBank/DDBJ databases">
        <authorList>
            <person name="Nowell W R."/>
        </authorList>
    </citation>
    <scope>NUCLEOTIDE SEQUENCE</scope>
</reference>
<protein>
    <submittedName>
        <fullName evidence="2">Uncharacterized protein</fullName>
    </submittedName>
</protein>
<accession>A0A814JPZ8</accession>
<dbReference type="AlphaFoldDB" id="A0A814JPZ8"/>
<gene>
    <name evidence="2" type="ORF">IZO911_LOCUS19670</name>
</gene>
<dbReference type="EMBL" id="CAJNOE010000198">
    <property type="protein sequence ID" value="CAF1038756.1"/>
    <property type="molecule type" value="Genomic_DNA"/>
</dbReference>
<dbReference type="Proteomes" id="UP000663860">
    <property type="component" value="Unassembled WGS sequence"/>
</dbReference>
<name>A0A814JPZ8_9BILA</name>
<keyword evidence="1" id="KW-1133">Transmembrane helix</keyword>
<feature type="transmembrane region" description="Helical" evidence="1">
    <location>
        <begin position="956"/>
        <end position="973"/>
    </location>
</feature>
<feature type="transmembrane region" description="Helical" evidence="1">
    <location>
        <begin position="925"/>
        <end position="949"/>
    </location>
</feature>
<proteinExistence type="predicted"/>
<evidence type="ECO:0000313" key="3">
    <source>
        <dbReference type="Proteomes" id="UP000663860"/>
    </source>
</evidence>